<dbReference type="Proteomes" id="UP000559256">
    <property type="component" value="Unassembled WGS sequence"/>
</dbReference>
<dbReference type="EMBL" id="JAACJM010000178">
    <property type="protein sequence ID" value="KAF5340149.1"/>
    <property type="molecule type" value="Genomic_DNA"/>
</dbReference>
<evidence type="ECO:0000256" key="1">
    <source>
        <dbReference type="SAM" id="MobiDB-lite"/>
    </source>
</evidence>
<comment type="caution">
    <text evidence="2">The sequence shown here is derived from an EMBL/GenBank/DDBJ whole genome shotgun (WGS) entry which is preliminary data.</text>
</comment>
<evidence type="ECO:0000313" key="2">
    <source>
        <dbReference type="EMBL" id="KAF5340149.1"/>
    </source>
</evidence>
<reference evidence="2 3" key="1">
    <citation type="journal article" date="2020" name="ISME J.">
        <title>Uncovering the hidden diversity of litter-decomposition mechanisms in mushroom-forming fungi.</title>
        <authorList>
            <person name="Floudas D."/>
            <person name="Bentzer J."/>
            <person name="Ahren D."/>
            <person name="Johansson T."/>
            <person name="Persson P."/>
            <person name="Tunlid A."/>
        </authorList>
    </citation>
    <scope>NUCLEOTIDE SEQUENCE [LARGE SCALE GENOMIC DNA]</scope>
    <source>
        <strain evidence="2 3">CBS 291.85</strain>
    </source>
</reference>
<name>A0A8H5CF74_9AGAR</name>
<feature type="region of interest" description="Disordered" evidence="1">
    <location>
        <begin position="1"/>
        <end position="27"/>
    </location>
</feature>
<keyword evidence="3" id="KW-1185">Reference proteome</keyword>
<accession>A0A8H5CF74</accession>
<protein>
    <submittedName>
        <fullName evidence="2">Uncharacterized protein</fullName>
    </submittedName>
</protein>
<organism evidence="2 3">
    <name type="scientific">Tetrapyrgos nigripes</name>
    <dbReference type="NCBI Taxonomy" id="182062"/>
    <lineage>
        <taxon>Eukaryota</taxon>
        <taxon>Fungi</taxon>
        <taxon>Dikarya</taxon>
        <taxon>Basidiomycota</taxon>
        <taxon>Agaricomycotina</taxon>
        <taxon>Agaricomycetes</taxon>
        <taxon>Agaricomycetidae</taxon>
        <taxon>Agaricales</taxon>
        <taxon>Marasmiineae</taxon>
        <taxon>Marasmiaceae</taxon>
        <taxon>Tetrapyrgos</taxon>
    </lineage>
</organism>
<sequence length="254" mass="28103">MSIMKLVGATSTSSHGGGWQGHRSTKSTSTSASIAFSAIGNQPEHTQMHTRTRTRTQSILGLKAKPQPIIVPTATARPVVRIELVESTSSWPDYRPLDDVPSIAGTLTFPSSSSSLTPLPPNEHVHTPIPIPTTPTPTPAPEYVLGWELPSREAYHNKYIRSMYPGPGLQGMKDIHGWHEEVTLKKWRVRYGREGFSDCVPCRTRTSDGRFILVIGSNASRNEINVIMREETIAASKDVFETEGQGEPRWIRHV</sequence>
<gene>
    <name evidence="2" type="ORF">D9758_016848</name>
</gene>
<dbReference type="AlphaFoldDB" id="A0A8H5CF74"/>
<evidence type="ECO:0000313" key="3">
    <source>
        <dbReference type="Proteomes" id="UP000559256"/>
    </source>
</evidence>
<proteinExistence type="predicted"/>